<keyword evidence="3" id="KW-0145">Chemotaxis</keyword>
<evidence type="ECO:0000256" key="19">
    <source>
        <dbReference type="SAM" id="Phobius"/>
    </source>
</evidence>
<keyword evidence="12" id="KW-0966">Cell projection</keyword>
<evidence type="ECO:0000256" key="9">
    <source>
        <dbReference type="ARBA" id="ARBA00023136"/>
    </source>
</evidence>
<evidence type="ECO:0000256" key="8">
    <source>
        <dbReference type="ARBA" id="ARBA00023069"/>
    </source>
</evidence>
<evidence type="ECO:0000313" key="21">
    <source>
        <dbReference type="Proteomes" id="UP000008281"/>
    </source>
</evidence>
<dbReference type="OMA" id="WPINEKG"/>
<feature type="transmembrane region" description="Helical" evidence="19">
    <location>
        <begin position="443"/>
        <end position="469"/>
    </location>
</feature>
<accession>E3NCE5</accession>
<keyword evidence="7 19" id="KW-1133">Transmembrane helix</keyword>
<comment type="subcellular location">
    <subcellularLocation>
        <location evidence="1">Cell projection</location>
        <location evidence="1">Cilium membrane</location>
        <topology evidence="1">Multi-pass membrane protein</topology>
    </subcellularLocation>
</comment>
<evidence type="ECO:0000256" key="15">
    <source>
        <dbReference type="ARBA" id="ARBA00064300"/>
    </source>
</evidence>
<feature type="transmembrane region" description="Helical" evidence="19">
    <location>
        <begin position="134"/>
        <end position="155"/>
    </location>
</feature>
<feature type="transmembrane region" description="Helical" evidence="19">
    <location>
        <begin position="558"/>
        <end position="581"/>
    </location>
</feature>
<evidence type="ECO:0000256" key="12">
    <source>
        <dbReference type="ARBA" id="ARBA00023273"/>
    </source>
</evidence>
<evidence type="ECO:0000256" key="5">
    <source>
        <dbReference type="ARBA" id="ARBA00022692"/>
    </source>
</evidence>
<name>E3NCE5_CAERE</name>
<keyword evidence="2" id="KW-1003">Cell membrane</keyword>
<evidence type="ECO:0000313" key="20">
    <source>
        <dbReference type="EMBL" id="EFO92762.1"/>
    </source>
</evidence>
<keyword evidence="11" id="KW-0325">Glycoprotein</keyword>
<dbReference type="FunFam" id="1.20.1070.10:FF:000128">
    <property type="entry name" value="Seven TM Receptor"/>
    <property type="match status" value="2"/>
</dbReference>
<keyword evidence="9 19" id="KW-0472">Membrane</keyword>
<keyword evidence="6" id="KW-0552">Olfaction</keyword>
<dbReference type="PANTHER" id="PTHR22943">
    <property type="entry name" value="7-TRANSMEMBRANE DOMAIN RECEPTOR C.ELEGANS"/>
    <property type="match status" value="1"/>
</dbReference>
<keyword evidence="21" id="KW-1185">Reference proteome</keyword>
<evidence type="ECO:0000256" key="6">
    <source>
        <dbReference type="ARBA" id="ARBA00022725"/>
    </source>
</evidence>
<dbReference type="GO" id="GO:0038022">
    <property type="term" value="F:G protein-coupled olfactory receptor activity"/>
    <property type="evidence" value="ECO:0007669"/>
    <property type="project" value="TreeGrafter"/>
</dbReference>
<feature type="transmembrane region" description="Helical" evidence="19">
    <location>
        <begin position="202"/>
        <end position="225"/>
    </location>
</feature>
<evidence type="ECO:0000256" key="13">
    <source>
        <dbReference type="ARBA" id="ARBA00054965"/>
    </source>
</evidence>
<dbReference type="SUPFAM" id="SSF81321">
    <property type="entry name" value="Family A G protein-coupled receptor-like"/>
    <property type="match status" value="2"/>
</dbReference>
<dbReference type="OrthoDB" id="5848788at2759"/>
<keyword evidence="10" id="KW-0675">Receptor</keyword>
<feature type="transmembrane region" description="Helical" evidence="19">
    <location>
        <begin position="489"/>
        <end position="513"/>
    </location>
</feature>
<feature type="transmembrane region" description="Helical" evidence="19">
    <location>
        <begin position="44"/>
        <end position="62"/>
    </location>
</feature>
<evidence type="ECO:0000256" key="7">
    <source>
        <dbReference type="ARBA" id="ARBA00022989"/>
    </source>
</evidence>
<evidence type="ECO:0000256" key="3">
    <source>
        <dbReference type="ARBA" id="ARBA00022500"/>
    </source>
</evidence>
<feature type="transmembrane region" description="Helical" evidence="19">
    <location>
        <begin position="92"/>
        <end position="114"/>
    </location>
</feature>
<feature type="transmembrane region" description="Helical" evidence="19">
    <location>
        <begin position="610"/>
        <end position="634"/>
    </location>
</feature>
<keyword evidence="8" id="KW-0969">Cilium</keyword>
<dbReference type="STRING" id="31234.E3NCE5"/>
<dbReference type="GO" id="GO:0006935">
    <property type="term" value="P:chemotaxis"/>
    <property type="evidence" value="ECO:0007669"/>
    <property type="project" value="UniProtKB-KW"/>
</dbReference>
<feature type="transmembrane region" description="Helical" evidence="19">
    <location>
        <begin position="401"/>
        <end position="423"/>
    </location>
</feature>
<evidence type="ECO:0000256" key="2">
    <source>
        <dbReference type="ARBA" id="ARBA00022475"/>
    </source>
</evidence>
<organism evidence="21">
    <name type="scientific">Caenorhabditis remanei</name>
    <name type="common">Caenorhabditis vulgaris</name>
    <dbReference type="NCBI Taxonomy" id="31234"/>
    <lineage>
        <taxon>Eukaryota</taxon>
        <taxon>Metazoa</taxon>
        <taxon>Ecdysozoa</taxon>
        <taxon>Nematoda</taxon>
        <taxon>Chromadorea</taxon>
        <taxon>Rhabditida</taxon>
        <taxon>Rhabditina</taxon>
        <taxon>Rhabditomorpha</taxon>
        <taxon>Rhabditoidea</taxon>
        <taxon>Rhabditidae</taxon>
        <taxon>Peloderinae</taxon>
        <taxon>Caenorhabditis</taxon>
    </lineage>
</organism>
<dbReference type="eggNOG" id="ENOG502R148">
    <property type="taxonomic scope" value="Eukaryota"/>
</dbReference>
<dbReference type="Proteomes" id="UP000008281">
    <property type="component" value="Unassembled WGS sequence"/>
</dbReference>
<feature type="transmembrane region" description="Helical" evidence="19">
    <location>
        <begin position="12"/>
        <end position="32"/>
    </location>
</feature>
<feature type="transmembrane region" description="Helical" evidence="19">
    <location>
        <begin position="254"/>
        <end position="278"/>
    </location>
</feature>
<evidence type="ECO:0000256" key="11">
    <source>
        <dbReference type="ARBA" id="ARBA00023180"/>
    </source>
</evidence>
<reference evidence="20" key="1">
    <citation type="submission" date="2007-07" db="EMBL/GenBank/DDBJ databases">
        <title>PCAP assembly of the Caenorhabditis remanei genome.</title>
        <authorList>
            <consortium name="The Caenorhabditis remanei Sequencing Consortium"/>
            <person name="Wilson R.K."/>
        </authorList>
    </citation>
    <scope>NUCLEOTIDE SEQUENCE [LARGE SCALE GENOMIC DNA]</scope>
    <source>
        <strain evidence="20">PB4641</strain>
    </source>
</reference>
<evidence type="ECO:0000256" key="1">
    <source>
        <dbReference type="ARBA" id="ARBA00004272"/>
    </source>
</evidence>
<feature type="transmembrane region" description="Helical" evidence="19">
    <location>
        <begin position="366"/>
        <end position="389"/>
    </location>
</feature>
<evidence type="ECO:0000256" key="16">
    <source>
        <dbReference type="ARBA" id="ARBA00067967"/>
    </source>
</evidence>
<dbReference type="InterPro" id="IPR019428">
    <property type="entry name" value="7TM_GPCR_serpentine_rcpt_Str"/>
</dbReference>
<comment type="function">
    <text evidence="13">An odorant receptor which affects chemotaxis to the volatile odorant diacetyl. Specifies AWA neuronal cell fate via the odr-7 pathway.</text>
</comment>
<sequence>MQTFSNVKTTIQICSVVLTIFVNSISICLIITKSPKIMGTYRHLMIYFCSCSIIFSLCDAVVQPNIQTYKSAFYMVVDVKNRHLITPWIAELFIELLCGCIGVTVYTIAVHFIYRLLALERQGRLKYFNDQFLFVWFSIPFLAGVIWFAVTKFVFGMNPLTTNYIRNTVEEFFNLKMEDCVYGAAVFYPIDENGQQFISWKAFFGLACYMTLLTIPFVTILVCGVKSFKKVRSLLDHGESEFARNLQMQLYKALIAQTVIPVFFFFIPFGFIFILPIFEVDCHFLGAPITLVFAMYPAIDPLPTLFFVDYYRNAIFEVFNVCKCKKARIEGASDESVSRGYPNTSITTPHFSAPVMHTVTFSNVKTTIQICSVLLSIFVNSISICLIITKSPKIMGTYRHLMIYFCCCAIIFSLCDAVVQPNIQTYKSAFFMVVDVKNRHLTPWIAEMFIGLLCGCYGVTVCSIAIHFIYRLLALERQGRLKYFNDQFLLIWFSIPLLAGAIWFAVTIFVFGMNPLTTNYIRNTVEEFFNLKMEDCVYGAAVFYPIDENGHQFVSWKAFFGLACYMTLLTIPFVTILVCGVKSFKKVRSLLDHGESEFARNLQMQLYKALIAQTVIPVFFFFIPFGFIFILPIFEIDCQFLGAPITLVIAMYPAIDPLPTLFFVDYYRIAIFGIREKVFNVCRCKKARIEGASDESVSRGYPNTV</sequence>
<dbReference type="PANTHER" id="PTHR22943:SF64">
    <property type="entry name" value="SEVEN TM RECEPTOR"/>
    <property type="match status" value="1"/>
</dbReference>
<dbReference type="InParanoid" id="E3NCE5"/>
<evidence type="ECO:0000256" key="18">
    <source>
        <dbReference type="ARBA" id="ARBA00082489"/>
    </source>
</evidence>
<dbReference type="EMBL" id="DS268596">
    <property type="protein sequence ID" value="EFO92762.1"/>
    <property type="molecule type" value="Genomic_DNA"/>
</dbReference>
<keyword evidence="5 19" id="KW-0812">Transmembrane</keyword>
<protein>
    <recommendedName>
        <fullName evidence="16">Serpentine receptor class r-10</fullName>
    </recommendedName>
    <alternativeName>
        <fullName evidence="17">Odorant response abnormal protein 10</fullName>
    </alternativeName>
    <alternativeName>
        <fullName evidence="18">Olfactory receptor 10</fullName>
    </alternativeName>
</protein>
<keyword evidence="4" id="KW-0716">Sensory transduction</keyword>
<evidence type="ECO:0000256" key="4">
    <source>
        <dbReference type="ARBA" id="ARBA00022606"/>
    </source>
</evidence>
<dbReference type="GO" id="GO:0042048">
    <property type="term" value="P:olfactory behavior"/>
    <property type="evidence" value="ECO:0007669"/>
    <property type="project" value="TreeGrafter"/>
</dbReference>
<gene>
    <name evidence="20" type="ORF">CRE_19993</name>
</gene>
<dbReference type="HOGENOM" id="CLU_024223_0_0_1"/>
<dbReference type="GO" id="GO:0060170">
    <property type="term" value="C:ciliary membrane"/>
    <property type="evidence" value="ECO:0007669"/>
    <property type="project" value="UniProtKB-SubCell"/>
</dbReference>
<dbReference type="Pfam" id="PF10326">
    <property type="entry name" value="7TM_GPCR_Str"/>
    <property type="match status" value="2"/>
</dbReference>
<evidence type="ECO:0000256" key="10">
    <source>
        <dbReference type="ARBA" id="ARBA00023170"/>
    </source>
</evidence>
<dbReference type="AlphaFoldDB" id="E3NCE5"/>
<feature type="transmembrane region" description="Helical" evidence="19">
    <location>
        <begin position="640"/>
        <end position="667"/>
    </location>
</feature>
<comment type="similarity">
    <text evidence="14">Belongs to the nematode receptor-like protein str family.</text>
</comment>
<evidence type="ECO:0000256" key="17">
    <source>
        <dbReference type="ARBA" id="ARBA00078653"/>
    </source>
</evidence>
<evidence type="ECO:0000256" key="14">
    <source>
        <dbReference type="ARBA" id="ARBA00061678"/>
    </source>
</evidence>
<comment type="subunit">
    <text evidence="15">Interacts with odr-4.</text>
</comment>
<proteinExistence type="inferred from homology"/>